<name>A0ABW2CNX8_9ACTN</name>
<dbReference type="Gene3D" id="2.130.10.10">
    <property type="entry name" value="YVTN repeat-like/Quinoprotein amine dehydrogenase"/>
    <property type="match status" value="1"/>
</dbReference>
<keyword evidence="2" id="KW-1185">Reference proteome</keyword>
<sequence length="292" mass="30598">MPVCLPVQLLAPGEFDGCAAGPTLAFASRRDHAASIGQLWDPAAGRPVGPPVPDLGDWAFADVLAWTHRDRVHVLCGRDEITIEPPSVPDLLGLAAPDGRTAVVAVSGPAHDARVSTWDARTGEHLRDFTVWLGHRSAIGHRLSSAGGLIALACDTDRERPVDGRCVCVLDTSRGEEVARHPSPGDLHAVAGTALAHTAPGRLLVHDLTTGEPLAERSLPDPAAQLAAASVGDRPVFVTAHPGRLLTWDLSCVRPLHELPLSVPPNAIALTPTGIVLAATDEGLHTARLPLP</sequence>
<dbReference type="Proteomes" id="UP001596380">
    <property type="component" value="Unassembled WGS sequence"/>
</dbReference>
<reference evidence="2" key="1">
    <citation type="journal article" date="2019" name="Int. J. Syst. Evol. Microbiol.">
        <title>The Global Catalogue of Microorganisms (GCM) 10K type strain sequencing project: providing services to taxonomists for standard genome sequencing and annotation.</title>
        <authorList>
            <consortium name="The Broad Institute Genomics Platform"/>
            <consortium name="The Broad Institute Genome Sequencing Center for Infectious Disease"/>
            <person name="Wu L."/>
            <person name="Ma J."/>
        </authorList>
    </citation>
    <scope>NUCLEOTIDE SEQUENCE [LARGE SCALE GENOMIC DNA]</scope>
    <source>
        <strain evidence="2">JCM 3369</strain>
    </source>
</reference>
<gene>
    <name evidence="1" type="ORF">ACFQKB_22920</name>
</gene>
<proteinExistence type="predicted"/>
<comment type="caution">
    <text evidence="1">The sequence shown here is derived from an EMBL/GenBank/DDBJ whole genome shotgun (WGS) entry which is preliminary data.</text>
</comment>
<organism evidence="1 2">
    <name type="scientific">Actinomadura yumaensis</name>
    <dbReference type="NCBI Taxonomy" id="111807"/>
    <lineage>
        <taxon>Bacteria</taxon>
        <taxon>Bacillati</taxon>
        <taxon>Actinomycetota</taxon>
        <taxon>Actinomycetes</taxon>
        <taxon>Streptosporangiales</taxon>
        <taxon>Thermomonosporaceae</taxon>
        <taxon>Actinomadura</taxon>
    </lineage>
</organism>
<dbReference type="EMBL" id="JBHSXS010000014">
    <property type="protein sequence ID" value="MFC6882626.1"/>
    <property type="molecule type" value="Genomic_DNA"/>
</dbReference>
<evidence type="ECO:0000313" key="1">
    <source>
        <dbReference type="EMBL" id="MFC6882626.1"/>
    </source>
</evidence>
<accession>A0ABW2CNX8</accession>
<protein>
    <recommendedName>
        <fullName evidence="3">WD40 repeat domain-containing protein</fullName>
    </recommendedName>
</protein>
<dbReference type="InterPro" id="IPR011047">
    <property type="entry name" value="Quinoprotein_ADH-like_sf"/>
</dbReference>
<evidence type="ECO:0008006" key="3">
    <source>
        <dbReference type="Google" id="ProtNLM"/>
    </source>
</evidence>
<evidence type="ECO:0000313" key="2">
    <source>
        <dbReference type="Proteomes" id="UP001596380"/>
    </source>
</evidence>
<dbReference type="InterPro" id="IPR015943">
    <property type="entry name" value="WD40/YVTN_repeat-like_dom_sf"/>
</dbReference>
<dbReference type="SUPFAM" id="SSF50998">
    <property type="entry name" value="Quinoprotein alcohol dehydrogenase-like"/>
    <property type="match status" value="1"/>
</dbReference>
<dbReference type="RefSeq" id="WP_160822376.1">
    <property type="nucleotide sequence ID" value="NZ_JBHSXE010000001.1"/>
</dbReference>